<proteinExistence type="predicted"/>
<dbReference type="AlphaFoldDB" id="A0A1I5CVG1"/>
<dbReference type="InterPro" id="IPR043755">
    <property type="entry name" value="DUF5701"/>
</dbReference>
<dbReference type="RefSeq" id="WP_244273972.1">
    <property type="nucleotide sequence ID" value="NZ_FOWE01000001.1"/>
</dbReference>
<dbReference type="EMBL" id="FOWE01000001">
    <property type="protein sequence ID" value="SFN90611.1"/>
    <property type="molecule type" value="Genomic_DNA"/>
</dbReference>
<keyword evidence="2" id="KW-1185">Reference proteome</keyword>
<dbReference type="Pfam" id="PF18959">
    <property type="entry name" value="DUF5701"/>
    <property type="match status" value="1"/>
</dbReference>
<organism evidence="1 2">
    <name type="scientific">Geodermatophilus obscurus</name>
    <dbReference type="NCBI Taxonomy" id="1861"/>
    <lineage>
        <taxon>Bacteria</taxon>
        <taxon>Bacillati</taxon>
        <taxon>Actinomycetota</taxon>
        <taxon>Actinomycetes</taxon>
        <taxon>Geodermatophilales</taxon>
        <taxon>Geodermatophilaceae</taxon>
        <taxon>Geodermatophilus</taxon>
    </lineage>
</organism>
<accession>A0A1I5CVG1</accession>
<protein>
    <submittedName>
        <fullName evidence="1">Uncharacterized protein</fullName>
    </submittedName>
</protein>
<evidence type="ECO:0000313" key="1">
    <source>
        <dbReference type="EMBL" id="SFN90611.1"/>
    </source>
</evidence>
<reference evidence="2" key="1">
    <citation type="submission" date="2016-10" db="EMBL/GenBank/DDBJ databases">
        <authorList>
            <person name="Varghese N."/>
            <person name="Submissions S."/>
        </authorList>
    </citation>
    <scope>NUCLEOTIDE SEQUENCE [LARGE SCALE GENOMIC DNA]</scope>
    <source>
        <strain evidence="2">DSM 43161</strain>
    </source>
</reference>
<dbReference type="Proteomes" id="UP000183642">
    <property type="component" value="Unassembled WGS sequence"/>
</dbReference>
<evidence type="ECO:0000313" key="2">
    <source>
        <dbReference type="Proteomes" id="UP000183642"/>
    </source>
</evidence>
<sequence length="222" mass="23528">MPTALPVLPALLPPTVAQAERLVALGLHERAGLSAGDLRAAAAAGHPDRDGDGALLVLPPGLVPPSALVPFVRWQDRPAFVVVDMTDLDEFAPVEDAVPPPGPVYLLCGPERGDGYRDVSPDDALPRIRAAGRTPLTLAEGLTWLLQCPGVLERNACTMTVGSRLRRPNGSLDARTPALWISNGTGRDGRERRNAPKVGWCWAGNRHTWLGIASASGRVPLS</sequence>
<gene>
    <name evidence="1" type="ORF">SAMN05660359_00556</name>
</gene>
<name>A0A1I5CVG1_9ACTN</name>